<keyword evidence="5 8" id="KW-1133">Transmembrane helix</keyword>
<evidence type="ECO:0000313" key="12">
    <source>
        <dbReference type="Proteomes" id="UP000078237"/>
    </source>
</evidence>
<keyword evidence="6 8" id="KW-0472">Membrane</keyword>
<dbReference type="PANTHER" id="PTHR47797:SF1">
    <property type="entry name" value="CYTOCHROME B561 DOMAIN-CONTAINING PROTEIN-RELATED"/>
    <property type="match status" value="1"/>
</dbReference>
<dbReference type="OrthoDB" id="19261at2759"/>
<keyword evidence="2" id="KW-0813">Transport</keyword>
<evidence type="ECO:0000256" key="9">
    <source>
        <dbReference type="SAM" id="SignalP"/>
    </source>
</evidence>
<name>A0A175VRH4_9PEZI</name>
<evidence type="ECO:0000313" key="11">
    <source>
        <dbReference type="EMBL" id="KXX73354.1"/>
    </source>
</evidence>
<dbReference type="STRING" id="100816.A0A175VRH4"/>
<feature type="transmembrane region" description="Helical" evidence="8">
    <location>
        <begin position="233"/>
        <end position="254"/>
    </location>
</feature>
<dbReference type="Proteomes" id="UP000078237">
    <property type="component" value="Unassembled WGS sequence"/>
</dbReference>
<evidence type="ECO:0000259" key="10">
    <source>
        <dbReference type="PROSITE" id="PS50939"/>
    </source>
</evidence>
<evidence type="ECO:0000256" key="6">
    <source>
        <dbReference type="ARBA" id="ARBA00023136"/>
    </source>
</evidence>
<evidence type="ECO:0000256" key="5">
    <source>
        <dbReference type="ARBA" id="ARBA00022989"/>
    </source>
</evidence>
<organism evidence="11 12">
    <name type="scientific">Madurella mycetomatis</name>
    <dbReference type="NCBI Taxonomy" id="100816"/>
    <lineage>
        <taxon>Eukaryota</taxon>
        <taxon>Fungi</taxon>
        <taxon>Dikarya</taxon>
        <taxon>Ascomycota</taxon>
        <taxon>Pezizomycotina</taxon>
        <taxon>Sordariomycetes</taxon>
        <taxon>Sordariomycetidae</taxon>
        <taxon>Sordariales</taxon>
        <taxon>Sordariales incertae sedis</taxon>
        <taxon>Madurella</taxon>
    </lineage>
</organism>
<feature type="transmembrane region" description="Helical" evidence="8">
    <location>
        <begin position="163"/>
        <end position="185"/>
    </location>
</feature>
<evidence type="ECO:0000256" key="4">
    <source>
        <dbReference type="ARBA" id="ARBA00022982"/>
    </source>
</evidence>
<comment type="subcellular location">
    <subcellularLocation>
        <location evidence="1">Membrane</location>
    </subcellularLocation>
</comment>
<dbReference type="PROSITE" id="PS50939">
    <property type="entry name" value="CYTOCHROME_B561"/>
    <property type="match status" value="1"/>
</dbReference>
<feature type="chain" id="PRO_5008043223" description="Cytochrome b561 domain-containing protein" evidence="9">
    <location>
        <begin position="26"/>
        <end position="284"/>
    </location>
</feature>
<feature type="transmembrane region" description="Helical" evidence="8">
    <location>
        <begin position="117"/>
        <end position="143"/>
    </location>
</feature>
<accession>A0A175VRH4</accession>
<evidence type="ECO:0000256" key="1">
    <source>
        <dbReference type="ARBA" id="ARBA00004370"/>
    </source>
</evidence>
<dbReference type="PANTHER" id="PTHR47797">
    <property type="entry name" value="DEHYDROGENASE, PUTATIVE (AFU_ORTHOLOGUE AFUA_8G05805)-RELATED"/>
    <property type="match status" value="1"/>
</dbReference>
<proteinExistence type="predicted"/>
<keyword evidence="12" id="KW-1185">Reference proteome</keyword>
<dbReference type="CDD" id="cd08760">
    <property type="entry name" value="Cyt_b561_FRRS1_like"/>
    <property type="match status" value="1"/>
</dbReference>
<feature type="signal peptide" evidence="9">
    <location>
        <begin position="1"/>
        <end position="25"/>
    </location>
</feature>
<comment type="caution">
    <text evidence="11">The sequence shown here is derived from an EMBL/GenBank/DDBJ whole genome shotgun (WGS) entry which is preliminary data.</text>
</comment>
<feature type="transmembrane region" description="Helical" evidence="8">
    <location>
        <begin position="90"/>
        <end position="110"/>
    </location>
</feature>
<feature type="transmembrane region" description="Helical" evidence="8">
    <location>
        <begin position="197"/>
        <end position="221"/>
    </location>
</feature>
<dbReference type="AlphaFoldDB" id="A0A175VRH4"/>
<dbReference type="EMBL" id="LCTW02000488">
    <property type="protein sequence ID" value="KXX73354.1"/>
    <property type="molecule type" value="Genomic_DNA"/>
</dbReference>
<protein>
    <recommendedName>
        <fullName evidence="10">Cytochrome b561 domain-containing protein</fullName>
    </recommendedName>
</protein>
<dbReference type="GO" id="GO:0016020">
    <property type="term" value="C:membrane"/>
    <property type="evidence" value="ECO:0007669"/>
    <property type="project" value="UniProtKB-SubCell"/>
</dbReference>
<dbReference type="VEuPathDB" id="FungiDB:MMYC01_209590"/>
<reference evidence="11 12" key="1">
    <citation type="journal article" date="2016" name="Genome Announc.">
        <title>Genome Sequence of Madurella mycetomatis mm55, Isolated from a Human Mycetoma Case in Sudan.</title>
        <authorList>
            <person name="Smit S."/>
            <person name="Derks M.F."/>
            <person name="Bervoets S."/>
            <person name="Fahal A."/>
            <person name="van Leeuwen W."/>
            <person name="van Belkum A."/>
            <person name="van de Sande W.W."/>
        </authorList>
    </citation>
    <scope>NUCLEOTIDE SEQUENCE [LARGE SCALE GENOMIC DNA]</scope>
    <source>
        <strain evidence="12">mm55</strain>
    </source>
</reference>
<feature type="domain" description="Cytochrome b561" evidence="10">
    <location>
        <begin position="54"/>
        <end position="255"/>
    </location>
</feature>
<evidence type="ECO:0000256" key="2">
    <source>
        <dbReference type="ARBA" id="ARBA00022448"/>
    </source>
</evidence>
<keyword evidence="4" id="KW-0249">Electron transport</keyword>
<dbReference type="Gene3D" id="1.20.120.1770">
    <property type="match status" value="1"/>
</dbReference>
<evidence type="ECO:0000256" key="3">
    <source>
        <dbReference type="ARBA" id="ARBA00022692"/>
    </source>
</evidence>
<feature type="region of interest" description="Disordered" evidence="7">
    <location>
        <begin position="265"/>
        <end position="284"/>
    </location>
</feature>
<keyword evidence="3 8" id="KW-0812">Transmembrane</keyword>
<keyword evidence="9" id="KW-0732">Signal</keyword>
<evidence type="ECO:0000256" key="8">
    <source>
        <dbReference type="SAM" id="Phobius"/>
    </source>
</evidence>
<gene>
    <name evidence="11" type="ORF">MMYC01_209590</name>
</gene>
<dbReference type="InterPro" id="IPR006593">
    <property type="entry name" value="Cyt_b561/ferric_Rdtase_TM"/>
</dbReference>
<evidence type="ECO:0000256" key="7">
    <source>
        <dbReference type="SAM" id="MobiDB-lite"/>
    </source>
</evidence>
<sequence>MARSQTYHRLLQLVTFAWLTLEVSARGGGGGYSGGGTGYGSSFGDGTGADRDSGGGWPGAGSSGSRSGGSGGSRNGIGFDFESAMTYRRIHGILAALAMVLLFPIGSILLRVLPGRIGFWAHAIFQALALCVFIAGAALGIYLVRMVQIPGLGSLLENPSTNYHPIIGLVLLALFIIQPVVGFIHHKVFKKLQKRQVWSYLHLANGRIGITLGIINGGLGLHLANASDYAKRVYAIVAAIMWALWMAVAIWAELRRIRRGRQAKKTPDPVVTKATTGERRESED</sequence>
<dbReference type="SMART" id="SM00665">
    <property type="entry name" value="B561"/>
    <property type="match status" value="1"/>
</dbReference>